<evidence type="ECO:0000256" key="1">
    <source>
        <dbReference type="ARBA" id="ARBA00004141"/>
    </source>
</evidence>
<name>A0A340XZC0_LIPVE</name>
<dbReference type="PANTHER" id="PTHR11394">
    <property type="entry name" value="TASTE RECEPTOR TYPE 2"/>
    <property type="match status" value="1"/>
</dbReference>
<dbReference type="GO" id="GO:0016020">
    <property type="term" value="C:membrane"/>
    <property type="evidence" value="ECO:0007669"/>
    <property type="project" value="UniProtKB-SubCell"/>
</dbReference>
<dbReference type="InParanoid" id="A0A340XZC0"/>
<keyword evidence="7" id="KW-0297">G-protein coupled receptor</keyword>
<accession>A0A340XZC0</accession>
<keyword evidence="6 12" id="KW-1133">Transmembrane helix</keyword>
<proteinExistence type="inferred from homology"/>
<feature type="transmembrane region" description="Helical" evidence="12">
    <location>
        <begin position="26"/>
        <end position="51"/>
    </location>
</feature>
<keyword evidence="5 12" id="KW-0812">Transmembrane</keyword>
<evidence type="ECO:0000256" key="4">
    <source>
        <dbReference type="ARBA" id="ARBA00022606"/>
    </source>
</evidence>
<evidence type="ECO:0000256" key="7">
    <source>
        <dbReference type="ARBA" id="ARBA00023040"/>
    </source>
</evidence>
<dbReference type="GO" id="GO:0004930">
    <property type="term" value="F:G protein-coupled receptor activity"/>
    <property type="evidence" value="ECO:0007669"/>
    <property type="project" value="UniProtKB-KW"/>
</dbReference>
<evidence type="ECO:0000256" key="3">
    <source>
        <dbReference type="ARBA" id="ARBA00022480"/>
    </source>
</evidence>
<comment type="subcellular location">
    <subcellularLocation>
        <location evidence="1">Membrane</location>
        <topology evidence="1">Multi-pass membrane protein</topology>
    </subcellularLocation>
</comment>
<keyword evidence="13" id="KW-1185">Reference proteome</keyword>
<dbReference type="AlphaFoldDB" id="A0A340XZC0"/>
<evidence type="ECO:0000313" key="13">
    <source>
        <dbReference type="Proteomes" id="UP000265300"/>
    </source>
</evidence>
<evidence type="ECO:0000256" key="8">
    <source>
        <dbReference type="ARBA" id="ARBA00023136"/>
    </source>
</evidence>
<dbReference type="Pfam" id="PF05296">
    <property type="entry name" value="TAS2R"/>
    <property type="match status" value="1"/>
</dbReference>
<evidence type="ECO:0000256" key="6">
    <source>
        <dbReference type="ARBA" id="ARBA00022989"/>
    </source>
</evidence>
<organism evidence="13 14">
    <name type="scientific">Lipotes vexillifer</name>
    <name type="common">Yangtze river dolphin</name>
    <dbReference type="NCBI Taxonomy" id="118797"/>
    <lineage>
        <taxon>Eukaryota</taxon>
        <taxon>Metazoa</taxon>
        <taxon>Chordata</taxon>
        <taxon>Craniata</taxon>
        <taxon>Vertebrata</taxon>
        <taxon>Euteleostomi</taxon>
        <taxon>Mammalia</taxon>
        <taxon>Eutheria</taxon>
        <taxon>Laurasiatheria</taxon>
        <taxon>Artiodactyla</taxon>
        <taxon>Whippomorpha</taxon>
        <taxon>Cetacea</taxon>
        <taxon>Odontoceti</taxon>
        <taxon>Lipotidae</taxon>
        <taxon>Lipotes</taxon>
    </lineage>
</organism>
<evidence type="ECO:0000256" key="10">
    <source>
        <dbReference type="ARBA" id="ARBA00023224"/>
    </source>
</evidence>
<comment type="similarity">
    <text evidence="2 11">Belongs to the G-protein coupled receptor T2R family.</text>
</comment>
<dbReference type="PANTHER" id="PTHR11394:SF69">
    <property type="entry name" value="TASTE RECEPTOR TYPE 2 MEMBER 134"/>
    <property type="match status" value="1"/>
</dbReference>
<reference evidence="14" key="1">
    <citation type="submission" date="2025-08" db="UniProtKB">
        <authorList>
            <consortium name="RefSeq"/>
        </authorList>
    </citation>
    <scope>IDENTIFICATION</scope>
</reference>
<sequence>MCPSTPEEKPSLSRASLEKMPSSPMLIFMVIFFLELLAAMLQNGFIVTVLIREWVQCQTLLAGDMIAVASLAASRF</sequence>
<gene>
    <name evidence="14" type="primary">LOC103071526</name>
</gene>
<dbReference type="KEGG" id="lve:103071526"/>
<evidence type="ECO:0000256" key="11">
    <source>
        <dbReference type="RuleBase" id="RU004423"/>
    </source>
</evidence>
<evidence type="ECO:0000313" key="14">
    <source>
        <dbReference type="RefSeq" id="XP_007466726.1"/>
    </source>
</evidence>
<keyword evidence="10" id="KW-0807">Transducer</keyword>
<dbReference type="GO" id="GO:0033038">
    <property type="term" value="F:bitter taste receptor activity"/>
    <property type="evidence" value="ECO:0007669"/>
    <property type="project" value="InterPro"/>
</dbReference>
<evidence type="ECO:0000256" key="2">
    <source>
        <dbReference type="ARBA" id="ARBA00007376"/>
    </source>
</evidence>
<dbReference type="Proteomes" id="UP000265300">
    <property type="component" value="Unplaced"/>
</dbReference>
<keyword evidence="8 12" id="KW-0472">Membrane</keyword>
<evidence type="ECO:0000256" key="5">
    <source>
        <dbReference type="ARBA" id="ARBA00022692"/>
    </source>
</evidence>
<evidence type="ECO:0000256" key="12">
    <source>
        <dbReference type="SAM" id="Phobius"/>
    </source>
</evidence>
<keyword evidence="9" id="KW-0675">Receptor</keyword>
<keyword evidence="4" id="KW-0716">Sensory transduction</keyword>
<dbReference type="GeneID" id="103071526"/>
<dbReference type="RefSeq" id="XP_007466726.1">
    <property type="nucleotide sequence ID" value="XM_007466664.1"/>
</dbReference>
<keyword evidence="3" id="KW-0919">Taste</keyword>
<dbReference type="InterPro" id="IPR007960">
    <property type="entry name" value="TAS2R"/>
</dbReference>
<protein>
    <submittedName>
        <fullName evidence="14">Taste receptor type 2 member 62-like</fullName>
    </submittedName>
</protein>
<evidence type="ECO:0000256" key="9">
    <source>
        <dbReference type="ARBA" id="ARBA00023170"/>
    </source>
</evidence>